<accession>L7ECQ8</accession>
<dbReference type="EMBL" id="ANKQ01000001">
    <property type="protein sequence ID" value="ELP56473.1"/>
    <property type="molecule type" value="Genomic_DNA"/>
</dbReference>
<dbReference type="Proteomes" id="UP000010932">
    <property type="component" value="Unassembled WGS sequence"/>
</dbReference>
<reference evidence="2 3" key="1">
    <citation type="journal article" date="2013" name="Genome Announc.">
        <title>Whole-Genome Sequence of Microcystis aeruginosa TAIHU98, a Nontoxic Bloom-Forming Strain Isolated from Taihu Lake, China.</title>
        <authorList>
            <person name="Yang C."/>
            <person name="Zhang W."/>
            <person name="Ren M."/>
            <person name="Song L."/>
            <person name="Li T."/>
            <person name="Zhao J."/>
        </authorList>
    </citation>
    <scope>NUCLEOTIDE SEQUENCE [LARGE SCALE GENOMIC DNA]</scope>
    <source>
        <strain evidence="2 3">TAIHU98</strain>
    </source>
</reference>
<name>L7ECQ8_MICAE</name>
<feature type="transmembrane region" description="Helical" evidence="1">
    <location>
        <begin position="30"/>
        <end position="62"/>
    </location>
</feature>
<comment type="caution">
    <text evidence="2">The sequence shown here is derived from an EMBL/GenBank/DDBJ whole genome shotgun (WGS) entry which is preliminary data.</text>
</comment>
<keyword evidence="1" id="KW-1133">Transmembrane helix</keyword>
<evidence type="ECO:0000313" key="2">
    <source>
        <dbReference type="EMBL" id="ELP56473.1"/>
    </source>
</evidence>
<organism evidence="2 3">
    <name type="scientific">Microcystis aeruginosa TAIHU98</name>
    <dbReference type="NCBI Taxonomy" id="1134457"/>
    <lineage>
        <taxon>Bacteria</taxon>
        <taxon>Bacillati</taxon>
        <taxon>Cyanobacteriota</taxon>
        <taxon>Cyanophyceae</taxon>
        <taxon>Oscillatoriophycideae</taxon>
        <taxon>Chroococcales</taxon>
        <taxon>Microcystaceae</taxon>
        <taxon>Microcystis</taxon>
    </lineage>
</organism>
<keyword evidence="1" id="KW-0812">Transmembrane</keyword>
<evidence type="ECO:0000313" key="3">
    <source>
        <dbReference type="Proteomes" id="UP000010932"/>
    </source>
</evidence>
<sequence>MKALAIIINIFFPGIGTLIVGKIGEGVAQFLIWLVGVVLTFTVVLSFIGIPICVAMWVWSIVSAATSRPKSQNFRD</sequence>
<feature type="transmembrane region" description="Helical" evidence="1">
    <location>
        <begin position="7"/>
        <end position="24"/>
    </location>
</feature>
<dbReference type="RefSeq" id="WP_002733413.1">
    <property type="nucleotide sequence ID" value="NZ_ANKQ01000001.1"/>
</dbReference>
<gene>
    <name evidence="2" type="ORF">O53_1079</name>
</gene>
<protein>
    <submittedName>
        <fullName evidence="2">Putative membrane protein</fullName>
    </submittedName>
</protein>
<dbReference type="AlphaFoldDB" id="L7ECQ8"/>
<proteinExistence type="predicted"/>
<keyword evidence="1" id="KW-0472">Membrane</keyword>
<evidence type="ECO:0000256" key="1">
    <source>
        <dbReference type="SAM" id="Phobius"/>
    </source>
</evidence>